<gene>
    <name evidence="3" type="ORF">E1750_03310</name>
</gene>
<dbReference type="RefSeq" id="WP_133275400.1">
    <property type="nucleotide sequence ID" value="NZ_CP037933.1"/>
</dbReference>
<accession>A0A4P6Y6A7</accession>
<reference evidence="4" key="1">
    <citation type="submission" date="2019-03" db="EMBL/GenBank/DDBJ databases">
        <title>Flavobacterium sp.</title>
        <authorList>
            <person name="Kim H."/>
        </authorList>
    </citation>
    <scope>NUCLEOTIDE SEQUENCE [LARGE SCALE GENOMIC DNA]</scope>
    <source>
        <strain evidence="4">GS13</strain>
    </source>
</reference>
<evidence type="ECO:0000313" key="3">
    <source>
        <dbReference type="EMBL" id="QBN17869.1"/>
    </source>
</evidence>
<dbReference type="NCBIfam" id="TIGR04183">
    <property type="entry name" value="Por_Secre_tail"/>
    <property type="match status" value="1"/>
</dbReference>
<sequence length="620" mass="67681">MKKVIILGSLLISATIFGQLYIGGSSYIFNKGSMIYTKGNLELNGSSSNFYLRNEGHFLQGASGTSTNRGSGKLSVFQEGTVNNFAYNYWCSPVGIASSSAGNEPFGISLLYRPTTNIASTASTATSSLNGSTSSSTLDISSYWIHRFVVKDTYAEWDRCAAGTILNPGEGFTMKGTSGTDATNVGETATNNPGSRQRYDFRGKPNDGNISILVAPDQFTLTGNPYPSALDLSLFLSNETNSTGIAYFWEQDKSVNSHYLADYKGGYGAFSPVGQLDPVTGFPLTAGVYVPAVFYSYDGAGNEGNVFSNPNVNYQRRYCPVGQGFMISGSGSSPSTVTMRNSYRISVKEGTLGDTGSSYFEKKGPASIGRIPSPIAIEKIYSVAGNDYAKVSAKQVPQIRFNALLNNRGIRQLALVFVDHATDGVDHAMDAASPNDAPEEVYFVLNDSSFVIDARPFSRDKKIPIGFSNEQKANFKITVKEMMNFDQVDDVYLHDKISNEYHDIKNSFFELNLPAGKNNTQYEIVFQSATTLGLEKSFASDLVVLQDNASKNLIIENPKQKELNSYIIYDVVGKRITTNTQLGNKLKYMHSTANLPDGIYILKVMTADRREQGVKFIVKN</sequence>
<evidence type="ECO:0000256" key="1">
    <source>
        <dbReference type="ARBA" id="ARBA00022729"/>
    </source>
</evidence>
<dbReference type="KEGG" id="fnk:E1750_03310"/>
<keyword evidence="1" id="KW-0732">Signal</keyword>
<dbReference type="Proteomes" id="UP000291124">
    <property type="component" value="Chromosome"/>
</dbReference>
<dbReference type="AlphaFoldDB" id="A0A4P6Y6A7"/>
<protein>
    <submittedName>
        <fullName evidence="3">T9SS type A sorting domain-containing protein</fullName>
    </submittedName>
</protein>
<organism evidence="3 4">
    <name type="scientific">Flavobacterium nackdongense</name>
    <dbReference type="NCBI Taxonomy" id="2547394"/>
    <lineage>
        <taxon>Bacteria</taxon>
        <taxon>Pseudomonadati</taxon>
        <taxon>Bacteroidota</taxon>
        <taxon>Flavobacteriia</taxon>
        <taxon>Flavobacteriales</taxon>
        <taxon>Flavobacteriaceae</taxon>
        <taxon>Flavobacterium</taxon>
    </lineage>
</organism>
<evidence type="ECO:0000313" key="4">
    <source>
        <dbReference type="Proteomes" id="UP000291124"/>
    </source>
</evidence>
<keyword evidence="4" id="KW-1185">Reference proteome</keyword>
<dbReference type="InterPro" id="IPR026444">
    <property type="entry name" value="Secre_tail"/>
</dbReference>
<proteinExistence type="predicted"/>
<feature type="compositionally biased region" description="Polar residues" evidence="2">
    <location>
        <begin position="176"/>
        <end position="195"/>
    </location>
</feature>
<dbReference type="OrthoDB" id="2582440at2"/>
<evidence type="ECO:0000256" key="2">
    <source>
        <dbReference type="SAM" id="MobiDB-lite"/>
    </source>
</evidence>
<name>A0A4P6Y6A7_9FLAO</name>
<dbReference type="EMBL" id="CP037933">
    <property type="protein sequence ID" value="QBN17869.1"/>
    <property type="molecule type" value="Genomic_DNA"/>
</dbReference>
<feature type="region of interest" description="Disordered" evidence="2">
    <location>
        <begin position="176"/>
        <end position="202"/>
    </location>
</feature>